<evidence type="ECO:0000256" key="1">
    <source>
        <dbReference type="SAM" id="Phobius"/>
    </source>
</evidence>
<organism evidence="2 3">
    <name type="scientific">Aspergillus brasiliensis (strain CBS 101740 / IMI 381727 / IBT 21946)</name>
    <dbReference type="NCBI Taxonomy" id="767769"/>
    <lineage>
        <taxon>Eukaryota</taxon>
        <taxon>Fungi</taxon>
        <taxon>Dikarya</taxon>
        <taxon>Ascomycota</taxon>
        <taxon>Pezizomycotina</taxon>
        <taxon>Eurotiomycetes</taxon>
        <taxon>Eurotiomycetidae</taxon>
        <taxon>Eurotiales</taxon>
        <taxon>Aspergillaceae</taxon>
        <taxon>Aspergillus</taxon>
        <taxon>Aspergillus subgen. Circumdati</taxon>
    </lineage>
</organism>
<protein>
    <submittedName>
        <fullName evidence="2">Uncharacterized protein</fullName>
    </submittedName>
</protein>
<keyword evidence="1" id="KW-1133">Transmembrane helix</keyword>
<accession>A0A1L9UJX5</accession>
<dbReference type="GeneID" id="93580377"/>
<keyword evidence="1" id="KW-0812">Transmembrane</keyword>
<sequence length="135" mass="15188">MLSISSFLFFCFCCIRISILSWFDTVQIGMVMFTTLVWFIPWVCFDPLVPGRLELDRRCTRGALLYSMGGVFFSNVLVISCAALMLIIALGSVTTGGWAAMIHPEYNRSEFEFNLLVVAVVHSDQDGLIYAVVQR</sequence>
<dbReference type="AlphaFoldDB" id="A0A1L9UJX5"/>
<proteinExistence type="predicted"/>
<name>A0A1L9UJX5_ASPBC</name>
<evidence type="ECO:0000313" key="3">
    <source>
        <dbReference type="Proteomes" id="UP000184499"/>
    </source>
</evidence>
<evidence type="ECO:0000313" key="2">
    <source>
        <dbReference type="EMBL" id="OJJ72003.1"/>
    </source>
</evidence>
<reference evidence="3" key="1">
    <citation type="journal article" date="2017" name="Genome Biol.">
        <title>Comparative genomics reveals high biological diversity and specific adaptations in the industrially and medically important fungal genus Aspergillus.</title>
        <authorList>
            <person name="de Vries R.P."/>
            <person name="Riley R."/>
            <person name="Wiebenga A."/>
            <person name="Aguilar-Osorio G."/>
            <person name="Amillis S."/>
            <person name="Uchima C.A."/>
            <person name="Anderluh G."/>
            <person name="Asadollahi M."/>
            <person name="Askin M."/>
            <person name="Barry K."/>
            <person name="Battaglia E."/>
            <person name="Bayram O."/>
            <person name="Benocci T."/>
            <person name="Braus-Stromeyer S.A."/>
            <person name="Caldana C."/>
            <person name="Canovas D."/>
            <person name="Cerqueira G.C."/>
            <person name="Chen F."/>
            <person name="Chen W."/>
            <person name="Choi C."/>
            <person name="Clum A."/>
            <person name="Dos Santos R.A."/>
            <person name="Damasio A.R."/>
            <person name="Diallinas G."/>
            <person name="Emri T."/>
            <person name="Fekete E."/>
            <person name="Flipphi M."/>
            <person name="Freyberg S."/>
            <person name="Gallo A."/>
            <person name="Gournas C."/>
            <person name="Habgood R."/>
            <person name="Hainaut M."/>
            <person name="Harispe M.L."/>
            <person name="Henrissat B."/>
            <person name="Hilden K.S."/>
            <person name="Hope R."/>
            <person name="Hossain A."/>
            <person name="Karabika E."/>
            <person name="Karaffa L."/>
            <person name="Karanyi Z."/>
            <person name="Krasevec N."/>
            <person name="Kuo A."/>
            <person name="Kusch H."/>
            <person name="LaButti K."/>
            <person name="Lagendijk E.L."/>
            <person name="Lapidus A."/>
            <person name="Levasseur A."/>
            <person name="Lindquist E."/>
            <person name="Lipzen A."/>
            <person name="Logrieco A.F."/>
            <person name="MacCabe A."/>
            <person name="Maekelae M.R."/>
            <person name="Malavazi I."/>
            <person name="Melin P."/>
            <person name="Meyer V."/>
            <person name="Mielnichuk N."/>
            <person name="Miskei M."/>
            <person name="Molnar A.P."/>
            <person name="Mule G."/>
            <person name="Ngan C.Y."/>
            <person name="Orejas M."/>
            <person name="Orosz E."/>
            <person name="Ouedraogo J.P."/>
            <person name="Overkamp K.M."/>
            <person name="Park H.-S."/>
            <person name="Perrone G."/>
            <person name="Piumi F."/>
            <person name="Punt P.J."/>
            <person name="Ram A.F."/>
            <person name="Ramon A."/>
            <person name="Rauscher S."/>
            <person name="Record E."/>
            <person name="Riano-Pachon D.M."/>
            <person name="Robert V."/>
            <person name="Roehrig J."/>
            <person name="Ruller R."/>
            <person name="Salamov A."/>
            <person name="Salih N.S."/>
            <person name="Samson R.A."/>
            <person name="Sandor E."/>
            <person name="Sanguinetti M."/>
            <person name="Schuetze T."/>
            <person name="Sepcic K."/>
            <person name="Shelest E."/>
            <person name="Sherlock G."/>
            <person name="Sophianopoulou V."/>
            <person name="Squina F.M."/>
            <person name="Sun H."/>
            <person name="Susca A."/>
            <person name="Todd R.B."/>
            <person name="Tsang A."/>
            <person name="Unkles S.E."/>
            <person name="van de Wiele N."/>
            <person name="van Rossen-Uffink D."/>
            <person name="Oliveira J.V."/>
            <person name="Vesth T.C."/>
            <person name="Visser J."/>
            <person name="Yu J.-H."/>
            <person name="Zhou M."/>
            <person name="Andersen M.R."/>
            <person name="Archer D.B."/>
            <person name="Baker S.E."/>
            <person name="Benoit I."/>
            <person name="Brakhage A.A."/>
            <person name="Braus G.H."/>
            <person name="Fischer R."/>
            <person name="Frisvad J.C."/>
            <person name="Goldman G.H."/>
            <person name="Houbraken J."/>
            <person name="Oakley B."/>
            <person name="Pocsi I."/>
            <person name="Scazzocchio C."/>
            <person name="Seiboth B."/>
            <person name="vanKuyk P.A."/>
            <person name="Wortman J."/>
            <person name="Dyer P.S."/>
            <person name="Grigoriev I.V."/>
        </authorList>
    </citation>
    <scope>NUCLEOTIDE SEQUENCE [LARGE SCALE GENOMIC DNA]</scope>
    <source>
        <strain evidence="3">CBS 101740 / IMI 381727 / IBT 21946</strain>
    </source>
</reference>
<feature type="transmembrane region" description="Helical" evidence="1">
    <location>
        <begin position="65"/>
        <end position="93"/>
    </location>
</feature>
<feature type="transmembrane region" description="Helical" evidence="1">
    <location>
        <begin position="26"/>
        <end position="45"/>
    </location>
</feature>
<dbReference type="Proteomes" id="UP000184499">
    <property type="component" value="Unassembled WGS sequence"/>
</dbReference>
<dbReference type="VEuPathDB" id="FungiDB:ASPBRDRAFT_584367"/>
<gene>
    <name evidence="2" type="ORF">ASPBRDRAFT_584367</name>
</gene>
<keyword evidence="3" id="KW-1185">Reference proteome</keyword>
<keyword evidence="1" id="KW-0472">Membrane</keyword>
<dbReference type="EMBL" id="KV878684">
    <property type="protein sequence ID" value="OJJ72003.1"/>
    <property type="molecule type" value="Genomic_DNA"/>
</dbReference>
<dbReference type="RefSeq" id="XP_067479251.1">
    <property type="nucleotide sequence ID" value="XM_067627889.1"/>
</dbReference>